<dbReference type="InterPro" id="IPR017900">
    <property type="entry name" value="4Fe4S_Fe_S_CS"/>
</dbReference>
<dbReference type="PANTHER" id="PTHR43177:SF3">
    <property type="entry name" value="PROTEIN NRFC HOMOLOG"/>
    <property type="match status" value="1"/>
</dbReference>
<keyword evidence="2" id="KW-0479">Metal-binding</keyword>
<dbReference type="PROSITE" id="PS51379">
    <property type="entry name" value="4FE4S_FER_2"/>
    <property type="match status" value="2"/>
</dbReference>
<dbReference type="AlphaFoldDB" id="A0A1D7QTU0"/>
<dbReference type="PATRIC" id="fig|632773.3.peg.1082"/>
<accession>A0A1D7QTU0</accession>
<keyword evidence="7" id="KW-1185">Reference proteome</keyword>
<dbReference type="KEGG" id="bbev:BBEV_1019"/>
<sequence length="179" mass="19951">MARYGLLIDSRKCTGCHACSIACSTYNELEPEVTYNRLEFVESGTYPNVKMDILPIQCMHCDDAPCVKVCSTQATFKQEEDGIVAFNPSKCTGCKACMAACPYDARALNEARLAEKCRWCPEMLTQGKQPACSSTCMNEVRLFGDLDDPDSEISKKMAQFTTTQLLPEAGTKPRIWYIK</sequence>
<dbReference type="GO" id="GO:0051539">
    <property type="term" value="F:4 iron, 4 sulfur cluster binding"/>
    <property type="evidence" value="ECO:0007669"/>
    <property type="project" value="UniProtKB-KW"/>
</dbReference>
<dbReference type="Gene3D" id="3.30.70.20">
    <property type="match status" value="2"/>
</dbReference>
<dbReference type="GO" id="GO:0046872">
    <property type="term" value="F:metal ion binding"/>
    <property type="evidence" value="ECO:0007669"/>
    <property type="project" value="UniProtKB-KW"/>
</dbReference>
<evidence type="ECO:0000256" key="1">
    <source>
        <dbReference type="ARBA" id="ARBA00022485"/>
    </source>
</evidence>
<evidence type="ECO:0000259" key="5">
    <source>
        <dbReference type="PROSITE" id="PS51379"/>
    </source>
</evidence>
<dbReference type="STRING" id="632773.BBEV_1019"/>
<feature type="domain" description="4Fe-4S ferredoxin-type" evidence="5">
    <location>
        <begin position="4"/>
        <end position="34"/>
    </location>
</feature>
<keyword evidence="4" id="KW-0411">Iron-sulfur</keyword>
<reference evidence="6 7" key="1">
    <citation type="submission" date="2015-08" db="EMBL/GenBank/DDBJ databases">
        <title>The complete genome sequence of Bacillus beveridgei MLTeJB.</title>
        <authorList>
            <person name="Hanson T.E."/>
            <person name="Mesa C."/>
            <person name="Basesman S.M."/>
            <person name="Oremland R.S."/>
        </authorList>
    </citation>
    <scope>NUCLEOTIDE SEQUENCE [LARGE SCALE GENOMIC DNA]</scope>
    <source>
        <strain evidence="6 7">MLTeJB</strain>
    </source>
</reference>
<dbReference type="Proteomes" id="UP000094463">
    <property type="component" value="Chromosome"/>
</dbReference>
<feature type="domain" description="4Fe-4S ferredoxin-type" evidence="5">
    <location>
        <begin position="82"/>
        <end position="111"/>
    </location>
</feature>
<dbReference type="Pfam" id="PF13247">
    <property type="entry name" value="Fer4_11"/>
    <property type="match status" value="1"/>
</dbReference>
<evidence type="ECO:0000313" key="7">
    <source>
        <dbReference type="Proteomes" id="UP000094463"/>
    </source>
</evidence>
<protein>
    <submittedName>
        <fullName evidence="6">Nitrite reductase 4Fe-4S ferredoxin, NrfC family</fullName>
    </submittedName>
</protein>
<dbReference type="EMBL" id="CP012502">
    <property type="protein sequence ID" value="AOM82388.1"/>
    <property type="molecule type" value="Genomic_DNA"/>
</dbReference>
<evidence type="ECO:0000313" key="6">
    <source>
        <dbReference type="EMBL" id="AOM82388.1"/>
    </source>
</evidence>
<gene>
    <name evidence="6" type="primary">nrfC-1</name>
    <name evidence="6" type="ORF">BBEV_1019</name>
</gene>
<organism evidence="6 7">
    <name type="scientific">Salisediminibacterium beveridgei</name>
    <dbReference type="NCBI Taxonomy" id="632773"/>
    <lineage>
        <taxon>Bacteria</taxon>
        <taxon>Bacillati</taxon>
        <taxon>Bacillota</taxon>
        <taxon>Bacilli</taxon>
        <taxon>Bacillales</taxon>
        <taxon>Bacillaceae</taxon>
        <taxon>Salisediminibacterium</taxon>
    </lineage>
</organism>
<dbReference type="CDD" id="cd10551">
    <property type="entry name" value="PsrB"/>
    <property type="match status" value="1"/>
</dbReference>
<keyword evidence="1" id="KW-0004">4Fe-4S</keyword>
<dbReference type="RefSeq" id="WP_069364483.1">
    <property type="nucleotide sequence ID" value="NZ_CP012502.1"/>
</dbReference>
<evidence type="ECO:0000256" key="3">
    <source>
        <dbReference type="ARBA" id="ARBA00023004"/>
    </source>
</evidence>
<dbReference type="PANTHER" id="PTHR43177">
    <property type="entry name" value="PROTEIN NRFC"/>
    <property type="match status" value="1"/>
</dbReference>
<evidence type="ECO:0000256" key="2">
    <source>
        <dbReference type="ARBA" id="ARBA00022723"/>
    </source>
</evidence>
<dbReference type="SUPFAM" id="SSF54862">
    <property type="entry name" value="4Fe-4S ferredoxins"/>
    <property type="match status" value="1"/>
</dbReference>
<dbReference type="InterPro" id="IPR050954">
    <property type="entry name" value="ET_IronSulfur_Cluster-Binding"/>
</dbReference>
<evidence type="ECO:0000256" key="4">
    <source>
        <dbReference type="ARBA" id="ARBA00023014"/>
    </source>
</evidence>
<name>A0A1D7QTU0_9BACI</name>
<dbReference type="PROSITE" id="PS00198">
    <property type="entry name" value="4FE4S_FER_1"/>
    <property type="match status" value="1"/>
</dbReference>
<dbReference type="InterPro" id="IPR017896">
    <property type="entry name" value="4Fe4S_Fe-S-bd"/>
</dbReference>
<dbReference type="OrthoDB" id="9779457at2"/>
<keyword evidence="3" id="KW-0408">Iron</keyword>
<proteinExistence type="predicted"/>